<comment type="similarity">
    <text evidence="3">Belongs to the acetyltransferase family. RimJ subfamily.</text>
</comment>
<dbReference type="PROSITE" id="PS51186">
    <property type="entry name" value="GNAT"/>
    <property type="match status" value="1"/>
</dbReference>
<evidence type="ECO:0000313" key="5">
    <source>
        <dbReference type="EMBL" id="NYI71696.1"/>
    </source>
</evidence>
<reference evidence="5 6" key="1">
    <citation type="submission" date="2020-07" db="EMBL/GenBank/DDBJ databases">
        <title>Sequencing the genomes of 1000 actinobacteria strains.</title>
        <authorList>
            <person name="Klenk H.-P."/>
        </authorList>
    </citation>
    <scope>NUCLEOTIDE SEQUENCE [LARGE SCALE GENOMIC DNA]</scope>
    <source>
        <strain evidence="5 6">DSM 103164</strain>
    </source>
</reference>
<dbReference type="InterPro" id="IPR051531">
    <property type="entry name" value="N-acetyltransferase"/>
</dbReference>
<dbReference type="RefSeq" id="WP_179445489.1">
    <property type="nucleotide sequence ID" value="NZ_JACBZS010000001.1"/>
</dbReference>
<dbReference type="InterPro" id="IPR000182">
    <property type="entry name" value="GNAT_dom"/>
</dbReference>
<dbReference type="AlphaFoldDB" id="A0A7Z0D9Z0"/>
<comment type="caution">
    <text evidence="5">The sequence shown here is derived from an EMBL/GenBank/DDBJ whole genome shotgun (WGS) entry which is preliminary data.</text>
</comment>
<evidence type="ECO:0000313" key="6">
    <source>
        <dbReference type="Proteomes" id="UP000527616"/>
    </source>
</evidence>
<dbReference type="GO" id="GO:0008999">
    <property type="term" value="F:protein-N-terminal-alanine acetyltransferase activity"/>
    <property type="evidence" value="ECO:0007669"/>
    <property type="project" value="UniProtKB-EC"/>
</dbReference>
<dbReference type="EMBL" id="JACBZS010000001">
    <property type="protein sequence ID" value="NYI71696.1"/>
    <property type="molecule type" value="Genomic_DNA"/>
</dbReference>
<protein>
    <submittedName>
        <fullName evidence="5">Ribosomal-protein-alanine N-acetyltransferase</fullName>
        <ecNumber evidence="5">2.3.1.267</ecNumber>
    </submittedName>
</protein>
<keyword evidence="1 5" id="KW-0808">Transferase</keyword>
<dbReference type="Gene3D" id="3.40.630.30">
    <property type="match status" value="1"/>
</dbReference>
<feature type="domain" description="N-acetyltransferase" evidence="4">
    <location>
        <begin position="26"/>
        <end position="197"/>
    </location>
</feature>
<evidence type="ECO:0000256" key="3">
    <source>
        <dbReference type="ARBA" id="ARBA00038502"/>
    </source>
</evidence>
<dbReference type="EC" id="2.3.1.267" evidence="5"/>
<name>A0A7Z0D9Z0_9ACTN</name>
<dbReference type="PANTHER" id="PTHR43792:SF8">
    <property type="entry name" value="[RIBOSOMAL PROTEIN US5]-ALANINE N-ACETYLTRANSFERASE"/>
    <property type="match status" value="1"/>
</dbReference>
<keyword evidence="2 5" id="KW-0012">Acyltransferase</keyword>
<organism evidence="5 6">
    <name type="scientific">Naumannella cuiyingiana</name>
    <dbReference type="NCBI Taxonomy" id="1347891"/>
    <lineage>
        <taxon>Bacteria</taxon>
        <taxon>Bacillati</taxon>
        <taxon>Actinomycetota</taxon>
        <taxon>Actinomycetes</taxon>
        <taxon>Propionibacteriales</taxon>
        <taxon>Propionibacteriaceae</taxon>
        <taxon>Naumannella</taxon>
    </lineage>
</organism>
<evidence type="ECO:0000256" key="2">
    <source>
        <dbReference type="ARBA" id="ARBA00023315"/>
    </source>
</evidence>
<gene>
    <name evidence="5" type="ORF">GGQ54_002256</name>
</gene>
<dbReference type="InterPro" id="IPR016181">
    <property type="entry name" value="Acyl_CoA_acyltransferase"/>
</dbReference>
<dbReference type="Proteomes" id="UP000527616">
    <property type="component" value="Unassembled WGS sequence"/>
</dbReference>
<sequence>MSADAEPFPRRHHWPVTLRHGDVVLSPIRRADRRDWDEVRARNHAWLTPWEATAPPGSGGRAGSFGELVRALQAAARQGAALPWIIRYAHDGRDPVLAGQLTVNNITWGSALMASIGYWVDERWAGRGIVPAAVALACDYCFEVLGLHRIEIAIRPENGKSLRVVEKLAFRPEGLRPGFLHINDQWRDHLIFALNSDEVPDGLRSRLRDTPRRLS</sequence>
<accession>A0A7Z0D9Z0</accession>
<dbReference type="PANTHER" id="PTHR43792">
    <property type="entry name" value="GNAT FAMILY, PUTATIVE (AFU_ORTHOLOGUE AFUA_3G00765)-RELATED-RELATED"/>
    <property type="match status" value="1"/>
</dbReference>
<proteinExistence type="inferred from homology"/>
<evidence type="ECO:0000259" key="4">
    <source>
        <dbReference type="PROSITE" id="PS51186"/>
    </source>
</evidence>
<evidence type="ECO:0000256" key="1">
    <source>
        <dbReference type="ARBA" id="ARBA00022679"/>
    </source>
</evidence>
<keyword evidence="6" id="KW-1185">Reference proteome</keyword>
<dbReference type="Pfam" id="PF13302">
    <property type="entry name" value="Acetyltransf_3"/>
    <property type="match status" value="1"/>
</dbReference>
<dbReference type="GO" id="GO:0005737">
    <property type="term" value="C:cytoplasm"/>
    <property type="evidence" value="ECO:0007669"/>
    <property type="project" value="TreeGrafter"/>
</dbReference>
<dbReference type="SUPFAM" id="SSF55729">
    <property type="entry name" value="Acyl-CoA N-acyltransferases (Nat)"/>
    <property type="match status" value="1"/>
</dbReference>